<dbReference type="HOGENOM" id="CLU_181218_0_0_2"/>
<dbReference type="eggNOG" id="arCOG05038">
    <property type="taxonomic scope" value="Archaea"/>
</dbReference>
<gene>
    <name evidence="1" type="ordered locus">Metok_1485</name>
</gene>
<dbReference type="EMBL" id="CP002792">
    <property type="protein sequence ID" value="AEH07448.1"/>
    <property type="molecule type" value="Genomic_DNA"/>
</dbReference>
<reference evidence="1" key="1">
    <citation type="submission" date="2011-05" db="EMBL/GenBank/DDBJ databases">
        <title>Complete sequence of chromosome of Methanothermococcus okinawensis IH1.</title>
        <authorList>
            <consortium name="US DOE Joint Genome Institute"/>
            <person name="Lucas S."/>
            <person name="Han J."/>
            <person name="Lapidus A."/>
            <person name="Cheng J.-F."/>
            <person name="Goodwin L."/>
            <person name="Pitluck S."/>
            <person name="Peters L."/>
            <person name="Mikhailova N."/>
            <person name="Held B."/>
            <person name="Han C."/>
            <person name="Tapia R."/>
            <person name="Land M."/>
            <person name="Hauser L."/>
            <person name="Kyrpides N."/>
            <person name="Ivanova N."/>
            <person name="Pagani I."/>
            <person name="Sieprawska-Lupa M."/>
            <person name="Takai K."/>
            <person name="Miyazaki J."/>
            <person name="Whitman W."/>
            <person name="Woyke T."/>
        </authorList>
    </citation>
    <scope>NUCLEOTIDE SEQUENCE</scope>
    <source>
        <strain evidence="1">IH1</strain>
    </source>
</reference>
<sequence length="88" mass="10275">MKVVEMVINKEDELYNYIDNIDEGDYMEAYFGRCHMEGTVISKEDTFFRLDSDNELMGMVEFDLSSVVNDLIELVHTTPDKKVILKIM</sequence>
<evidence type="ECO:0000313" key="1">
    <source>
        <dbReference type="EMBL" id="AEH07448.1"/>
    </source>
</evidence>
<accession>F8ALV0</accession>
<dbReference type="STRING" id="647113.Metok_1485"/>
<evidence type="ECO:0000313" key="2">
    <source>
        <dbReference type="Proteomes" id="UP000009296"/>
    </source>
</evidence>
<protein>
    <submittedName>
        <fullName evidence="1">Uncharacterized protein</fullName>
    </submittedName>
</protein>
<dbReference type="Pfam" id="PF09870">
    <property type="entry name" value="DUF2097"/>
    <property type="match status" value="1"/>
</dbReference>
<proteinExistence type="predicted"/>
<keyword evidence="2" id="KW-1185">Reference proteome</keyword>
<organism evidence="1 2">
    <name type="scientific">Methanothermococcus okinawensis (strain DSM 14208 / JCM 11175 / IH1)</name>
    <dbReference type="NCBI Taxonomy" id="647113"/>
    <lineage>
        <taxon>Archaea</taxon>
        <taxon>Methanobacteriati</taxon>
        <taxon>Methanobacteriota</taxon>
        <taxon>Methanomada group</taxon>
        <taxon>Methanococci</taxon>
        <taxon>Methanococcales</taxon>
        <taxon>Methanococcaceae</taxon>
        <taxon>Methanothermococcus</taxon>
    </lineage>
</organism>
<name>F8ALV0_METOI</name>
<dbReference type="RefSeq" id="WP_013867629.1">
    <property type="nucleotide sequence ID" value="NC_015636.1"/>
</dbReference>
<dbReference type="AlphaFoldDB" id="F8ALV0"/>
<dbReference type="InterPro" id="IPR019208">
    <property type="entry name" value="DUF2097"/>
</dbReference>
<dbReference type="OrthoDB" id="65551at2157"/>
<dbReference type="Proteomes" id="UP000009296">
    <property type="component" value="Chromosome"/>
</dbReference>
<dbReference type="KEGG" id="mok:Metok_1485"/>
<dbReference type="GeneID" id="10773643"/>